<dbReference type="AlphaFoldDB" id="A0A4Q1BFF7"/>
<dbReference type="EMBL" id="SDIL01000242">
    <property type="protein sequence ID" value="RXK34653.1"/>
    <property type="molecule type" value="Genomic_DNA"/>
</dbReference>
<dbReference type="InParanoid" id="A0A4Q1BFF7"/>
<comment type="caution">
    <text evidence="2">The sequence shown here is derived from an EMBL/GenBank/DDBJ whole genome shotgun (WGS) entry which is preliminary data.</text>
</comment>
<sequence length="219" mass="25029">MSLQAQNLTIFPTFTLAINSKWSKKECNKNMVTIINSTIADSNTVCVTSFTGRDGLHINNAFQVDIRNISTGRPIVWTERFPTLSQTSYREITEHQYQMEKSLLKAYSQCLTANFKTMMENRNNQSLPPQDTPGDSQLSAPTSHTVVNHAFAMMLQVREEVDSVLERHLFNEDYQVKDYKYGFLPFQLTESELTYEIYDDGTAEEEWRLSPSTKSGDGV</sequence>
<protein>
    <submittedName>
        <fullName evidence="2">Uncharacterized protein</fullName>
    </submittedName>
</protein>
<feature type="region of interest" description="Disordered" evidence="1">
    <location>
        <begin position="122"/>
        <end position="141"/>
    </location>
</feature>
<accession>A0A4Q1BFF7</accession>
<dbReference type="VEuPathDB" id="FungiDB:TREMEDRAFT_59492"/>
<organism evidence="2 3">
    <name type="scientific">Tremella mesenterica</name>
    <name type="common">Jelly fungus</name>
    <dbReference type="NCBI Taxonomy" id="5217"/>
    <lineage>
        <taxon>Eukaryota</taxon>
        <taxon>Fungi</taxon>
        <taxon>Dikarya</taxon>
        <taxon>Basidiomycota</taxon>
        <taxon>Agaricomycotina</taxon>
        <taxon>Tremellomycetes</taxon>
        <taxon>Tremellales</taxon>
        <taxon>Tremellaceae</taxon>
        <taxon>Tremella</taxon>
    </lineage>
</organism>
<reference evidence="2 3" key="1">
    <citation type="submission" date="2016-06" db="EMBL/GenBank/DDBJ databases">
        <title>Evolution of pathogenesis and genome organization in the Tremellales.</title>
        <authorList>
            <person name="Cuomo C."/>
            <person name="Litvintseva A."/>
            <person name="Heitman J."/>
            <person name="Chen Y."/>
            <person name="Sun S."/>
            <person name="Springer D."/>
            <person name="Dromer F."/>
            <person name="Young S."/>
            <person name="Zeng Q."/>
            <person name="Chapman S."/>
            <person name="Gujja S."/>
            <person name="Saif S."/>
            <person name="Birren B."/>
        </authorList>
    </citation>
    <scope>NUCLEOTIDE SEQUENCE [LARGE SCALE GENOMIC DNA]</scope>
    <source>
        <strain evidence="2 3">ATCC 28783</strain>
    </source>
</reference>
<evidence type="ECO:0000313" key="2">
    <source>
        <dbReference type="EMBL" id="RXK34653.1"/>
    </source>
</evidence>
<proteinExistence type="predicted"/>
<evidence type="ECO:0000313" key="3">
    <source>
        <dbReference type="Proteomes" id="UP000289152"/>
    </source>
</evidence>
<keyword evidence="3" id="KW-1185">Reference proteome</keyword>
<evidence type="ECO:0000256" key="1">
    <source>
        <dbReference type="SAM" id="MobiDB-lite"/>
    </source>
</evidence>
<dbReference type="Proteomes" id="UP000289152">
    <property type="component" value="Unassembled WGS sequence"/>
</dbReference>
<gene>
    <name evidence="2" type="ORF">M231_08092</name>
</gene>
<name>A0A4Q1BFF7_TREME</name>